<accession>A0A174FCI2</accession>
<evidence type="ECO:0000313" key="2">
    <source>
        <dbReference type="Proteomes" id="UP000095746"/>
    </source>
</evidence>
<organism evidence="1 2">
    <name type="scientific">Flavonifractor plautii</name>
    <name type="common">Fusobacterium plautii</name>
    <dbReference type="NCBI Taxonomy" id="292800"/>
    <lineage>
        <taxon>Bacteria</taxon>
        <taxon>Bacillati</taxon>
        <taxon>Bacillota</taxon>
        <taxon>Clostridia</taxon>
        <taxon>Eubacteriales</taxon>
        <taxon>Oscillospiraceae</taxon>
        <taxon>Flavonifractor</taxon>
    </lineage>
</organism>
<gene>
    <name evidence="1" type="ORF">ERS852411_01612</name>
</gene>
<reference evidence="1 2" key="1">
    <citation type="submission" date="2015-09" db="EMBL/GenBank/DDBJ databases">
        <authorList>
            <consortium name="Pathogen Informatics"/>
        </authorList>
    </citation>
    <scope>NUCLEOTIDE SEQUENCE [LARGE SCALE GENOMIC DNA]</scope>
    <source>
        <strain evidence="1 2">2789STDY5608854</strain>
    </source>
</reference>
<proteinExistence type="predicted"/>
<dbReference type="EMBL" id="CYZT01000099">
    <property type="protein sequence ID" value="CUO47873.1"/>
    <property type="molecule type" value="Genomic_DNA"/>
</dbReference>
<dbReference type="Proteomes" id="UP000095746">
    <property type="component" value="Unassembled WGS sequence"/>
</dbReference>
<name>A0A174FCI2_FLAPL</name>
<sequence length="418" mass="42281">MEVDDPRPHGDLLAEELDRADAVEEPAAQAALGLIAHEHHGALRPPEVVLEVVANTAGVAHTGGGDDHLRGRVQVEGAGLIAALGDGKAGELEQGPALEGGDGLLVQVAVEIPGEDARGLAGQGGVHHHGEAGHALDEALLLHLPDKVQQLLGAAHGEGGDDHVAPIAQSLVNNGGQVGGVVRLLVHVVEPVAVGALGEHIVGVPDVLGVADDGLIPVADVAGEDHLAGGVPLGEPHLHAGRAQQVPGVHEAHLHPVGDLKRGTVLAGDDALDRLLRVVDGVEGLHRLLPGPLALLVLPLGVALLDVGRVPQHDGQKLPRQAGAVDVAGEALLHQQGNAAGVVDVGVGDHHSVDIPGGKVQLLVVPLVPALLQAAVHQNLLSPALHTVAASGDGPCRAEKGQFHGAPPCAVSTRLLYS</sequence>
<dbReference type="AlphaFoldDB" id="A0A174FCI2"/>
<protein>
    <submittedName>
        <fullName evidence="1">Uncharacterized protein</fullName>
    </submittedName>
</protein>
<evidence type="ECO:0000313" key="1">
    <source>
        <dbReference type="EMBL" id="CUO47873.1"/>
    </source>
</evidence>